<dbReference type="GO" id="GO:0007129">
    <property type="term" value="P:homologous chromosome pairing at meiosis"/>
    <property type="evidence" value="ECO:0007669"/>
    <property type="project" value="TreeGrafter"/>
</dbReference>
<evidence type="ECO:0000256" key="4">
    <source>
        <dbReference type="ARBA" id="ARBA00023242"/>
    </source>
</evidence>
<evidence type="ECO:0000313" key="9">
    <source>
        <dbReference type="Proteomes" id="UP000191522"/>
    </source>
</evidence>
<evidence type="ECO:0000256" key="1">
    <source>
        <dbReference type="ARBA" id="ARBA00004123"/>
    </source>
</evidence>
<dbReference type="GO" id="GO:0003690">
    <property type="term" value="F:double-stranded DNA binding"/>
    <property type="evidence" value="ECO:0007669"/>
    <property type="project" value="TreeGrafter"/>
</dbReference>
<dbReference type="Pfam" id="PF07106">
    <property type="entry name" value="WHD_TBPIP"/>
    <property type="match status" value="1"/>
</dbReference>
<reference evidence="9" key="1">
    <citation type="journal article" date="2017" name="Nat. Microbiol.">
        <title>Global analysis of biosynthetic gene clusters reveals vast potential of secondary metabolite production in Penicillium species.</title>
        <authorList>
            <person name="Nielsen J.C."/>
            <person name="Grijseels S."/>
            <person name="Prigent S."/>
            <person name="Ji B."/>
            <person name="Dainat J."/>
            <person name="Nielsen K.F."/>
            <person name="Frisvad J.C."/>
            <person name="Workman M."/>
            <person name="Nielsen J."/>
        </authorList>
    </citation>
    <scope>NUCLEOTIDE SEQUENCE [LARGE SCALE GENOMIC DNA]</scope>
    <source>
        <strain evidence="9">IBT 11843</strain>
    </source>
</reference>
<evidence type="ECO:0000256" key="5">
    <source>
        <dbReference type="ARBA" id="ARBA00023254"/>
    </source>
</evidence>
<dbReference type="STRING" id="69771.A0A1V6PIC7"/>
<dbReference type="GO" id="GO:0000709">
    <property type="term" value="P:meiotic joint molecule formation"/>
    <property type="evidence" value="ECO:0007669"/>
    <property type="project" value="TreeGrafter"/>
</dbReference>
<dbReference type="GO" id="GO:0010774">
    <property type="term" value="P:meiotic strand invasion involved in reciprocal meiotic recombination"/>
    <property type="evidence" value="ECO:0007669"/>
    <property type="project" value="TreeGrafter"/>
</dbReference>
<evidence type="ECO:0000313" key="8">
    <source>
        <dbReference type="EMBL" id="OQD76818.1"/>
    </source>
</evidence>
<dbReference type="PANTHER" id="PTHR15938:SF0">
    <property type="entry name" value="HOMOLOGOUS-PAIRING PROTEIN 2 HOMOLOG"/>
    <property type="match status" value="1"/>
</dbReference>
<keyword evidence="6" id="KW-0175">Coiled coil</keyword>
<protein>
    <recommendedName>
        <fullName evidence="7">Homologous-pairing protein 2 winged helix domain-containing protein</fullName>
    </recommendedName>
</protein>
<dbReference type="EMBL" id="MDYL01000003">
    <property type="protein sequence ID" value="OQD76818.1"/>
    <property type="molecule type" value="Genomic_DNA"/>
</dbReference>
<dbReference type="GO" id="GO:0120231">
    <property type="term" value="C:DNA recombinase auxiliary factor complex"/>
    <property type="evidence" value="ECO:0007669"/>
    <property type="project" value="TreeGrafter"/>
</dbReference>
<dbReference type="Proteomes" id="UP000191522">
    <property type="component" value="Unassembled WGS sequence"/>
</dbReference>
<evidence type="ECO:0000256" key="6">
    <source>
        <dbReference type="SAM" id="Coils"/>
    </source>
</evidence>
<gene>
    <name evidence="8" type="ORF">PENDEC_c003G01350</name>
</gene>
<organism evidence="8 9">
    <name type="scientific">Penicillium decumbens</name>
    <dbReference type="NCBI Taxonomy" id="69771"/>
    <lineage>
        <taxon>Eukaryota</taxon>
        <taxon>Fungi</taxon>
        <taxon>Dikarya</taxon>
        <taxon>Ascomycota</taxon>
        <taxon>Pezizomycotina</taxon>
        <taxon>Eurotiomycetes</taxon>
        <taxon>Eurotiomycetidae</taxon>
        <taxon>Eurotiales</taxon>
        <taxon>Aspergillaceae</taxon>
        <taxon>Penicillium</taxon>
    </lineage>
</organism>
<comment type="subcellular location">
    <subcellularLocation>
        <location evidence="1">Nucleus</location>
    </subcellularLocation>
</comment>
<dbReference type="GO" id="GO:0000794">
    <property type="term" value="C:condensed nuclear chromosome"/>
    <property type="evidence" value="ECO:0007669"/>
    <property type="project" value="TreeGrafter"/>
</dbReference>
<comment type="similarity">
    <text evidence="2">Belongs to the HOP2 family.</text>
</comment>
<dbReference type="OrthoDB" id="272266at2759"/>
<feature type="coiled-coil region" evidence="6">
    <location>
        <begin position="105"/>
        <end position="169"/>
    </location>
</feature>
<keyword evidence="4" id="KW-0539">Nucleus</keyword>
<evidence type="ECO:0000256" key="3">
    <source>
        <dbReference type="ARBA" id="ARBA00023172"/>
    </source>
</evidence>
<dbReference type="InterPro" id="IPR036388">
    <property type="entry name" value="WH-like_DNA-bd_sf"/>
</dbReference>
<evidence type="ECO:0000256" key="2">
    <source>
        <dbReference type="ARBA" id="ARBA00007922"/>
    </source>
</evidence>
<dbReference type="AlphaFoldDB" id="A0A1V6PIC7"/>
<dbReference type="InterPro" id="IPR010776">
    <property type="entry name" value="Hop2_WH_dom"/>
</dbReference>
<keyword evidence="9" id="KW-1185">Reference proteome</keyword>
<comment type="caution">
    <text evidence="8">The sequence shown here is derived from an EMBL/GenBank/DDBJ whole genome shotgun (WGS) entry which is preliminary data.</text>
</comment>
<feature type="domain" description="Homologous-pairing protein 2 winged helix" evidence="7">
    <location>
        <begin position="51"/>
        <end position="91"/>
    </location>
</feature>
<evidence type="ECO:0000259" key="7">
    <source>
        <dbReference type="Pfam" id="PF07106"/>
    </source>
</evidence>
<dbReference type="OMA" id="QKYHREW"/>
<proteinExistence type="inferred from homology"/>
<sequence length="231" mass="26049">MGTRKGKSDASAGADDTTMILDYLREQNMPSTCPWLRAATDLADNRFGKAIEVSANLHNKVTRVKATKLLRELHQNGKIEERVAGKQVVYHAVQGSSDEATPEILAALSQEIEQLQGQLSSAKEDEKKARASLAALEAKPRLSALRQDIQRLEEEKEEIQARLGTLHDSDTVQLSLEERSKLEEEWRQWQRHAAIRRRICLDLWARCTELLPENTSSSELWETLGLEPSPQ</sequence>
<dbReference type="GO" id="GO:0120230">
    <property type="term" value="F:recombinase activator activity"/>
    <property type="evidence" value="ECO:0007669"/>
    <property type="project" value="TreeGrafter"/>
</dbReference>
<keyword evidence="3" id="KW-0233">DNA recombination</keyword>
<accession>A0A1V6PIC7</accession>
<keyword evidence="5" id="KW-0469">Meiosis</keyword>
<dbReference type="Gene3D" id="1.10.10.10">
    <property type="entry name" value="Winged helix-like DNA-binding domain superfamily/Winged helix DNA-binding domain"/>
    <property type="match status" value="1"/>
</dbReference>
<dbReference type="PANTHER" id="PTHR15938">
    <property type="entry name" value="TBP-1 INTERACTING PROTEIN"/>
    <property type="match status" value="1"/>
</dbReference>
<name>A0A1V6PIC7_PENDC</name>